<accession>A0A4P9ZG62</accession>
<feature type="region of interest" description="Disordered" evidence="2">
    <location>
        <begin position="667"/>
        <end position="690"/>
    </location>
</feature>
<feature type="compositionally biased region" description="Low complexity" evidence="2">
    <location>
        <begin position="671"/>
        <end position="684"/>
    </location>
</feature>
<sequence>MNLMDMLSAEQTFASGAASEPFYHPLRQHDQPNEPADSVHYLPCIMSALQKDMVEAVVQIFAGLLETHMVMQKQRTSINRLLESAAAFKGPLHLDNETLLMYNLLQTISLHPSLLVDHFIPKGLLLLSPKDKLLELSGKMLLFTELIDVLTVKQDDGAFAGDYNLLVVARSVKELDLIEGLIVGKKLYYHNLSRSKLFEENVPRGRKEATTDGSPGSDTWNRRHRRSNNAKPVPEPQLVLHLITSDQLYTSYSADHTSELIFSFDPTLDLTSPGLQLVRRDNRTSVASAMAQRETPVLIPIQVFSIEHIARILCHPRPLLANSHDEPAWRLKVLKAFIVNRSHLFIPRAGDASAPSHSRLFQDLGKWLVDWDTTRPPTCLDALKSYSDMLVLDIDDDMVISSLKQNHLTALGATFMPVSGKKSHCIFLKSTNQDSIDYSTLKRSLSHFLNERADEVESLIEDGLKCILPELRKSEAARQAEIDFYEDQVGENYRKLRKFNDSLLAVDKKLNRAETENQTLLARVGETEGLLKHVEDVKVNKTEAEIRALTEEQTALVEELEAEKKRLQEEYSAISDESERLREEYQVQSTEAVKMSAKVAAAVEKQRKLEHKLSGPGMSLLPALAQKYEMALQDSKILRVRAESDFISLLFRVRFDRLVKERTLSMEHSASLSGRANNRGSRSSIPFQLN</sequence>
<organism evidence="3 4">
    <name type="scientific">Metschnikowia bicuspidata</name>
    <dbReference type="NCBI Taxonomy" id="27322"/>
    <lineage>
        <taxon>Eukaryota</taxon>
        <taxon>Fungi</taxon>
        <taxon>Dikarya</taxon>
        <taxon>Ascomycota</taxon>
        <taxon>Saccharomycotina</taxon>
        <taxon>Pichiomycetes</taxon>
        <taxon>Metschnikowiaceae</taxon>
        <taxon>Metschnikowia</taxon>
    </lineage>
</organism>
<dbReference type="AlphaFoldDB" id="A0A4P9ZG62"/>
<dbReference type="InterPro" id="IPR038609">
    <property type="entry name" value="HDA1_su2/3_sf"/>
</dbReference>
<dbReference type="GO" id="GO:0070823">
    <property type="term" value="C:HDA1 complex"/>
    <property type="evidence" value="ECO:0007669"/>
    <property type="project" value="InterPro"/>
</dbReference>
<feature type="region of interest" description="Disordered" evidence="2">
    <location>
        <begin position="202"/>
        <end position="232"/>
    </location>
</feature>
<evidence type="ECO:0000313" key="3">
    <source>
        <dbReference type="EMBL" id="RKP31913.1"/>
    </source>
</evidence>
<dbReference type="EMBL" id="ML004436">
    <property type="protein sequence ID" value="RKP31913.1"/>
    <property type="molecule type" value="Genomic_DNA"/>
</dbReference>
<evidence type="ECO:0000256" key="1">
    <source>
        <dbReference type="SAM" id="Coils"/>
    </source>
</evidence>
<evidence type="ECO:0000313" key="4">
    <source>
        <dbReference type="Proteomes" id="UP000268321"/>
    </source>
</evidence>
<gene>
    <name evidence="3" type="ORF">METBISCDRAFT_22006</name>
</gene>
<evidence type="ECO:0000256" key="2">
    <source>
        <dbReference type="SAM" id="MobiDB-lite"/>
    </source>
</evidence>
<feature type="coiled-coil region" evidence="1">
    <location>
        <begin position="496"/>
        <end position="584"/>
    </location>
</feature>
<name>A0A4P9ZG62_9ASCO</name>
<dbReference type="InterPro" id="IPR021006">
    <property type="entry name" value="Hda2/3"/>
</dbReference>
<reference evidence="4" key="1">
    <citation type="journal article" date="2018" name="Nat. Microbiol.">
        <title>Leveraging single-cell genomics to expand the fungal tree of life.</title>
        <authorList>
            <person name="Ahrendt S.R."/>
            <person name="Quandt C.A."/>
            <person name="Ciobanu D."/>
            <person name="Clum A."/>
            <person name="Salamov A."/>
            <person name="Andreopoulos B."/>
            <person name="Cheng J.F."/>
            <person name="Woyke T."/>
            <person name="Pelin A."/>
            <person name="Henrissat B."/>
            <person name="Reynolds N.K."/>
            <person name="Benny G.L."/>
            <person name="Smith M.E."/>
            <person name="James T.Y."/>
            <person name="Grigoriev I.V."/>
        </authorList>
    </citation>
    <scope>NUCLEOTIDE SEQUENCE [LARGE SCALE GENOMIC DNA]</scope>
    <source>
        <strain evidence="4">Baker2002</strain>
    </source>
</reference>
<keyword evidence="4" id="KW-1185">Reference proteome</keyword>
<dbReference type="Gene3D" id="3.40.50.12360">
    <property type="match status" value="1"/>
</dbReference>
<dbReference type="Pfam" id="PF11496">
    <property type="entry name" value="HDA2-3"/>
    <property type="match status" value="1"/>
</dbReference>
<proteinExistence type="predicted"/>
<evidence type="ECO:0008006" key="5">
    <source>
        <dbReference type="Google" id="ProtNLM"/>
    </source>
</evidence>
<dbReference type="Proteomes" id="UP000268321">
    <property type="component" value="Unassembled WGS sequence"/>
</dbReference>
<keyword evidence="1" id="KW-0175">Coiled coil</keyword>
<protein>
    <recommendedName>
        <fullName evidence="5">HDA1 complex subunit 2</fullName>
    </recommendedName>
</protein>
<dbReference type="OrthoDB" id="4034449at2759"/>